<dbReference type="InterPro" id="IPR043595">
    <property type="entry name" value="FaeB/C/D"/>
</dbReference>
<feature type="signal peptide" evidence="8">
    <location>
        <begin position="1"/>
        <end position="21"/>
    </location>
</feature>
<dbReference type="GO" id="GO:0016787">
    <property type="term" value="F:hydrolase activity"/>
    <property type="evidence" value="ECO:0007669"/>
    <property type="project" value="UniProtKB-KW"/>
</dbReference>
<comment type="subcellular location">
    <subcellularLocation>
        <location evidence="1">Secreted</location>
    </subcellularLocation>
</comment>
<evidence type="ECO:0000313" key="10">
    <source>
        <dbReference type="Proteomes" id="UP001597112"/>
    </source>
</evidence>
<evidence type="ECO:0000256" key="3">
    <source>
        <dbReference type="ARBA" id="ARBA00022651"/>
    </source>
</evidence>
<dbReference type="InterPro" id="IPR029058">
    <property type="entry name" value="AB_hydrolase_fold"/>
</dbReference>
<keyword evidence="10" id="KW-1185">Reference proteome</keyword>
<reference evidence="10" key="1">
    <citation type="journal article" date="2019" name="Int. J. Syst. Evol. Microbiol.">
        <title>The Global Catalogue of Microorganisms (GCM) 10K type strain sequencing project: providing services to taxonomists for standard genome sequencing and annotation.</title>
        <authorList>
            <consortium name="The Broad Institute Genomics Platform"/>
            <consortium name="The Broad Institute Genome Sequencing Center for Infectious Disease"/>
            <person name="Wu L."/>
            <person name="Ma J."/>
        </authorList>
    </citation>
    <scope>NUCLEOTIDE SEQUENCE [LARGE SCALE GENOMIC DNA]</scope>
    <source>
        <strain evidence="10">CCUG 58938</strain>
    </source>
</reference>
<dbReference type="Gene3D" id="3.40.50.1820">
    <property type="entry name" value="alpha/beta hydrolase"/>
    <property type="match status" value="1"/>
</dbReference>
<name>A0ABW3K651_9BACT</name>
<dbReference type="PANTHER" id="PTHR38050">
    <property type="match status" value="1"/>
</dbReference>
<keyword evidence="5 9" id="KW-0378">Hydrolase</keyword>
<evidence type="ECO:0000256" key="7">
    <source>
        <dbReference type="ARBA" id="ARBA00023326"/>
    </source>
</evidence>
<keyword evidence="4 8" id="KW-0732">Signal</keyword>
<gene>
    <name evidence="9" type="ORF">ACFQ21_17485</name>
</gene>
<dbReference type="Proteomes" id="UP001597112">
    <property type="component" value="Unassembled WGS sequence"/>
</dbReference>
<keyword evidence="7" id="KW-0624">Polysaccharide degradation</keyword>
<comment type="caution">
    <text evidence="9">The sequence shown here is derived from an EMBL/GenBank/DDBJ whole genome shotgun (WGS) entry which is preliminary data.</text>
</comment>
<feature type="chain" id="PRO_5045418674" evidence="8">
    <location>
        <begin position="22"/>
        <end position="307"/>
    </location>
</feature>
<evidence type="ECO:0000256" key="6">
    <source>
        <dbReference type="ARBA" id="ARBA00023277"/>
    </source>
</evidence>
<dbReference type="RefSeq" id="WP_377580573.1">
    <property type="nucleotide sequence ID" value="NZ_JBHTKA010000007.1"/>
</dbReference>
<evidence type="ECO:0000256" key="4">
    <source>
        <dbReference type="ARBA" id="ARBA00022729"/>
    </source>
</evidence>
<proteinExistence type="predicted"/>
<evidence type="ECO:0000256" key="1">
    <source>
        <dbReference type="ARBA" id="ARBA00004613"/>
    </source>
</evidence>
<dbReference type="Pfam" id="PF10503">
    <property type="entry name" value="Esterase_PHB"/>
    <property type="match status" value="1"/>
</dbReference>
<organism evidence="9 10">
    <name type="scientific">Ohtaekwangia kribbensis</name>
    <dbReference type="NCBI Taxonomy" id="688913"/>
    <lineage>
        <taxon>Bacteria</taxon>
        <taxon>Pseudomonadati</taxon>
        <taxon>Bacteroidota</taxon>
        <taxon>Cytophagia</taxon>
        <taxon>Cytophagales</taxon>
        <taxon>Fulvivirgaceae</taxon>
        <taxon>Ohtaekwangia</taxon>
    </lineage>
</organism>
<protein>
    <submittedName>
        <fullName evidence="9">Alpha/beta hydrolase family esterase</fullName>
    </submittedName>
</protein>
<evidence type="ECO:0000256" key="8">
    <source>
        <dbReference type="SAM" id="SignalP"/>
    </source>
</evidence>
<accession>A0ABW3K651</accession>
<keyword evidence="2" id="KW-0964">Secreted</keyword>
<keyword evidence="3" id="KW-0858">Xylan degradation</keyword>
<dbReference type="SUPFAM" id="SSF53474">
    <property type="entry name" value="alpha/beta-Hydrolases"/>
    <property type="match status" value="1"/>
</dbReference>
<dbReference type="EMBL" id="JBHTKA010000007">
    <property type="protein sequence ID" value="MFD1001124.1"/>
    <property type="molecule type" value="Genomic_DNA"/>
</dbReference>
<dbReference type="PANTHER" id="PTHR38050:SF2">
    <property type="entry name" value="FERULOYL ESTERASE C-RELATED"/>
    <property type="match status" value="1"/>
</dbReference>
<evidence type="ECO:0000256" key="5">
    <source>
        <dbReference type="ARBA" id="ARBA00022801"/>
    </source>
</evidence>
<evidence type="ECO:0000313" key="9">
    <source>
        <dbReference type="EMBL" id="MFD1001124.1"/>
    </source>
</evidence>
<keyword evidence="6" id="KW-0119">Carbohydrate metabolism</keyword>
<dbReference type="InterPro" id="IPR010126">
    <property type="entry name" value="Esterase_phb"/>
</dbReference>
<sequence length="307" mass="34069">MSRVILTIPMLWMLLLVPACKDSTDEERIYRVQGTLTVDNRARTYMLNLPPDYHDDDTKTFSLVIALHGAGGSASQFETDYHFTEKADASNFIVVYPEGVARESVLALRTWNAGTCCDYAMANNIDDVKYIRELLDDLVRHYRINPARVYVTGMSNGGMMAYRLACELSDKVAAIAVVSGTMVMDEPCNPDNAVPILHIHSVLDTTVPYAGGTGLQGYHFAPVDSVLLVWKSINNCSASPDIPVNNDRYTLTVWNACAETSAVESYLTQDGGHAWPGGEKPGNWADIPSTAIRANDVIWEFFQRYER</sequence>
<evidence type="ECO:0000256" key="2">
    <source>
        <dbReference type="ARBA" id="ARBA00022525"/>
    </source>
</evidence>